<reference evidence="2 3" key="1">
    <citation type="journal article" date="2015" name="Microbes Environ.">
        <title>Distribution and evolution of nitrogen fixation genes in the phylum bacteroidetes.</title>
        <authorList>
            <person name="Inoue J."/>
            <person name="Oshima K."/>
            <person name="Suda W."/>
            <person name="Sakamoto M."/>
            <person name="Iino T."/>
            <person name="Noda S."/>
            <person name="Hongoh Y."/>
            <person name="Hattori M."/>
            <person name="Ohkuma M."/>
        </authorList>
    </citation>
    <scope>NUCLEOTIDE SEQUENCE [LARGE SCALE GENOMIC DNA]</scope>
    <source>
        <strain evidence="2">JCM 15548</strain>
    </source>
</reference>
<comment type="caution">
    <text evidence="2">The sequence shown here is derived from an EMBL/GenBank/DDBJ whole genome shotgun (WGS) entry which is preliminary data.</text>
</comment>
<gene>
    <name evidence="2" type="ORF">JCM15548_12799</name>
</gene>
<dbReference type="Proteomes" id="UP000032900">
    <property type="component" value="Unassembled WGS sequence"/>
</dbReference>
<evidence type="ECO:0000313" key="3">
    <source>
        <dbReference type="Proteomes" id="UP000032900"/>
    </source>
</evidence>
<keyword evidence="3" id="KW-1185">Reference proteome</keyword>
<feature type="transmembrane region" description="Helical" evidence="1">
    <location>
        <begin position="6"/>
        <end position="28"/>
    </location>
</feature>
<dbReference type="AlphaFoldDB" id="A0A0E9M076"/>
<proteinExistence type="predicted"/>
<accession>A0A0E9M076</accession>
<keyword evidence="1" id="KW-1133">Transmembrane helix</keyword>
<protein>
    <submittedName>
        <fullName evidence="2">Uncharacterized protein</fullName>
    </submittedName>
</protein>
<name>A0A0E9M076_9BACT</name>
<evidence type="ECO:0000313" key="2">
    <source>
        <dbReference type="EMBL" id="GAO30520.1"/>
    </source>
</evidence>
<keyword evidence="1" id="KW-0472">Membrane</keyword>
<dbReference type="STRING" id="1236989.JCM15548_12799"/>
<sequence>MNPKQLFTTFAIAIIGAFIGVLTFTVFIDNEPRTVEVPVQVEHAARYANLPLHRRGGCPT</sequence>
<dbReference type="EMBL" id="BAZW01000025">
    <property type="protein sequence ID" value="GAO30520.1"/>
    <property type="molecule type" value="Genomic_DNA"/>
</dbReference>
<dbReference type="RefSeq" id="WP_227625741.1">
    <property type="nucleotide sequence ID" value="NZ_BAZW01000025.1"/>
</dbReference>
<evidence type="ECO:0000256" key="1">
    <source>
        <dbReference type="SAM" id="Phobius"/>
    </source>
</evidence>
<keyword evidence="1" id="KW-0812">Transmembrane</keyword>
<organism evidence="2 3">
    <name type="scientific">Geofilum rubicundum JCM 15548</name>
    <dbReference type="NCBI Taxonomy" id="1236989"/>
    <lineage>
        <taxon>Bacteria</taxon>
        <taxon>Pseudomonadati</taxon>
        <taxon>Bacteroidota</taxon>
        <taxon>Bacteroidia</taxon>
        <taxon>Marinilabiliales</taxon>
        <taxon>Marinilabiliaceae</taxon>
        <taxon>Geofilum</taxon>
    </lineage>
</organism>